<evidence type="ECO:0000256" key="5">
    <source>
        <dbReference type="ARBA" id="ARBA00023180"/>
    </source>
</evidence>
<evidence type="ECO:0000313" key="11">
    <source>
        <dbReference type="Proteomes" id="UP001186944"/>
    </source>
</evidence>
<evidence type="ECO:0000256" key="1">
    <source>
        <dbReference type="ARBA" id="ARBA00004613"/>
    </source>
</evidence>
<dbReference type="InterPro" id="IPR056225">
    <property type="entry name" value="NDNF_N"/>
</dbReference>
<organism evidence="10 11">
    <name type="scientific">Pinctada imbricata</name>
    <name type="common">Atlantic pearl-oyster</name>
    <name type="synonym">Pinctada martensii</name>
    <dbReference type="NCBI Taxonomy" id="66713"/>
    <lineage>
        <taxon>Eukaryota</taxon>
        <taxon>Metazoa</taxon>
        <taxon>Spiralia</taxon>
        <taxon>Lophotrochozoa</taxon>
        <taxon>Mollusca</taxon>
        <taxon>Bivalvia</taxon>
        <taxon>Autobranchia</taxon>
        <taxon>Pteriomorphia</taxon>
        <taxon>Pterioida</taxon>
        <taxon>Pterioidea</taxon>
        <taxon>Pteriidae</taxon>
        <taxon>Pinctada</taxon>
    </lineage>
</organism>
<evidence type="ECO:0000313" key="10">
    <source>
        <dbReference type="EMBL" id="KAK3089207.1"/>
    </source>
</evidence>
<feature type="signal peptide" evidence="6">
    <location>
        <begin position="1"/>
        <end position="30"/>
    </location>
</feature>
<feature type="domain" description="Neuron-derived neurotrophic factor first Fn(III)" evidence="7">
    <location>
        <begin position="194"/>
        <end position="314"/>
    </location>
</feature>
<keyword evidence="3 6" id="KW-0732">Signal</keyword>
<dbReference type="InterPro" id="IPR019326">
    <property type="entry name" value="NDNF"/>
</dbReference>
<comment type="caution">
    <text evidence="10">The sequence shown here is derived from an EMBL/GenBank/DDBJ whole genome shotgun (WGS) entry which is preliminary data.</text>
</comment>
<accession>A0AA88XNF0</accession>
<comment type="subcellular location">
    <subcellularLocation>
        <location evidence="1">Secreted</location>
    </subcellularLocation>
</comment>
<proteinExistence type="predicted"/>
<sequence length="557" mass="64302">MLRNLHSIGYLILVIKLLIILIVCPQGALTVPYHHDFEFEPEADKTIFYDSNILPESKEVSKYLLLNRSEKVLFIPQGNNTPIYIVITPCASAVEWTVSHKSIVPTNENEDSSNSLGFNTVIPKTKTLYSYAGRDQHKFELESGEMGFYTVDIKSTESDSYVKFYGTTFRPGIYPKLPPDSTVKTKKVKRKSITFEWIASPEMTPFDNLIEYAVAVNRKRPYQTHCSVMAHLNGDKKPRPPKNAGFMFPSETERDKILRENAAPISPVRKGEIFYRHVGRKTRLTFNSARPGRKYIINVYAINIKTNRTSAYQSIEVRTRKVKKAKKTKRLKDGRMEIFSLDKPKKTVTYHYKTKKPKQNMLLAIHVCSGKVNIKVSSKGKKQIFRKRVKGYKTFILKDLPKDKYFIAVTNSRKGKGSVRLFVSKRPEKFQYPKLPKETKLKALNTTCNNVTIAWEGETDRQTFCIYKTELSASVRKKRRRSRYEQCVEETDKNSELVECVNFRHHKSKPLLQKVISGLKPNSVYKIDIHVKRRGKQQKLTSLKYESLQVRTLDDGC</sequence>
<dbReference type="Proteomes" id="UP001186944">
    <property type="component" value="Unassembled WGS sequence"/>
</dbReference>
<protein>
    <recommendedName>
        <fullName evidence="12">Protein NDNF</fullName>
    </recommendedName>
</protein>
<feature type="domain" description="Neuron-derived neurotrophic factor N-terminal" evidence="9">
    <location>
        <begin position="50"/>
        <end position="144"/>
    </location>
</feature>
<dbReference type="PANTHER" id="PTHR14619:SF3">
    <property type="entry name" value="PROTEIN NDNF"/>
    <property type="match status" value="1"/>
</dbReference>
<dbReference type="InterPro" id="IPR055271">
    <property type="entry name" value="NDNF_Fn(III)_1"/>
</dbReference>
<evidence type="ECO:0000256" key="2">
    <source>
        <dbReference type="ARBA" id="ARBA00022525"/>
    </source>
</evidence>
<evidence type="ECO:0000256" key="4">
    <source>
        <dbReference type="ARBA" id="ARBA00022737"/>
    </source>
</evidence>
<evidence type="ECO:0008006" key="12">
    <source>
        <dbReference type="Google" id="ProtNLM"/>
    </source>
</evidence>
<gene>
    <name evidence="10" type="ORF">FSP39_001741</name>
</gene>
<dbReference type="Pfam" id="PF10179">
    <property type="entry name" value="NDNF"/>
    <property type="match status" value="1"/>
</dbReference>
<evidence type="ECO:0000259" key="9">
    <source>
        <dbReference type="Pfam" id="PF24354"/>
    </source>
</evidence>
<keyword evidence="11" id="KW-1185">Reference proteome</keyword>
<dbReference type="AlphaFoldDB" id="A0AA88XNF0"/>
<dbReference type="GO" id="GO:0005576">
    <property type="term" value="C:extracellular region"/>
    <property type="evidence" value="ECO:0007669"/>
    <property type="project" value="UniProtKB-SubCell"/>
</dbReference>
<reference evidence="10" key="1">
    <citation type="submission" date="2019-08" db="EMBL/GenBank/DDBJ databases">
        <title>The improved chromosome-level genome for the pearl oyster Pinctada fucata martensii using PacBio sequencing and Hi-C.</title>
        <authorList>
            <person name="Zheng Z."/>
        </authorList>
    </citation>
    <scope>NUCLEOTIDE SEQUENCE</scope>
    <source>
        <strain evidence="10">ZZ-2019</strain>
        <tissue evidence="10">Adductor muscle</tissue>
    </source>
</reference>
<evidence type="ECO:0000256" key="6">
    <source>
        <dbReference type="SAM" id="SignalP"/>
    </source>
</evidence>
<feature type="chain" id="PRO_5041731751" description="Protein NDNF" evidence="6">
    <location>
        <begin position="31"/>
        <end position="557"/>
    </location>
</feature>
<keyword evidence="2" id="KW-0964">Secreted</keyword>
<feature type="domain" description="Protein NDNF C-terminal" evidence="8">
    <location>
        <begin position="383"/>
        <end position="552"/>
    </location>
</feature>
<name>A0AA88XNF0_PINIB</name>
<evidence type="ECO:0000259" key="7">
    <source>
        <dbReference type="Pfam" id="PF10179"/>
    </source>
</evidence>
<dbReference type="EMBL" id="VSWD01000010">
    <property type="protein sequence ID" value="KAK3089207.1"/>
    <property type="molecule type" value="Genomic_DNA"/>
</dbReference>
<dbReference type="Pfam" id="PF19433">
    <property type="entry name" value="NDNF_C"/>
    <property type="match status" value="1"/>
</dbReference>
<dbReference type="PANTHER" id="PTHR14619">
    <property type="entry name" value="NEURON-DERIVED NEUROTROPHIC FACTOR"/>
    <property type="match status" value="1"/>
</dbReference>
<evidence type="ECO:0000259" key="8">
    <source>
        <dbReference type="Pfam" id="PF19433"/>
    </source>
</evidence>
<dbReference type="InterPro" id="IPR045805">
    <property type="entry name" value="NDNF_C"/>
</dbReference>
<keyword evidence="4" id="KW-0677">Repeat</keyword>
<evidence type="ECO:0000256" key="3">
    <source>
        <dbReference type="ARBA" id="ARBA00022729"/>
    </source>
</evidence>
<dbReference type="Pfam" id="PF24354">
    <property type="entry name" value="NDNF_N"/>
    <property type="match status" value="1"/>
</dbReference>
<keyword evidence="5" id="KW-0325">Glycoprotein</keyword>